<keyword evidence="1" id="KW-0812">Transmembrane</keyword>
<dbReference type="InParanoid" id="A0A259TW35"/>
<accession>A0A259TW35</accession>
<comment type="caution">
    <text evidence="2">The sequence shown here is derived from an EMBL/GenBank/DDBJ whole genome shotgun (WGS) entry which is preliminary data.</text>
</comment>
<evidence type="ECO:0000256" key="1">
    <source>
        <dbReference type="SAM" id="Phobius"/>
    </source>
</evidence>
<evidence type="ECO:0000313" key="3">
    <source>
        <dbReference type="Proteomes" id="UP000216446"/>
    </source>
</evidence>
<dbReference type="AlphaFoldDB" id="A0A259TW35"/>
<dbReference type="Proteomes" id="UP000216446">
    <property type="component" value="Unassembled WGS sequence"/>
</dbReference>
<proteinExistence type="predicted"/>
<feature type="transmembrane region" description="Helical" evidence="1">
    <location>
        <begin position="12"/>
        <end position="33"/>
    </location>
</feature>
<keyword evidence="1" id="KW-1133">Transmembrane helix</keyword>
<evidence type="ECO:0000313" key="2">
    <source>
        <dbReference type="EMBL" id="OZC01979.1"/>
    </source>
</evidence>
<dbReference type="EMBL" id="MQWB01000001">
    <property type="protein sequence ID" value="OZC01979.1"/>
    <property type="molecule type" value="Genomic_DNA"/>
</dbReference>
<gene>
    <name evidence="2" type="ORF">BSZ36_02675</name>
</gene>
<dbReference type="OrthoDB" id="7411232at2"/>
<organism evidence="2 3">
    <name type="scientific">Rubricoccus marinus</name>
    <dbReference type="NCBI Taxonomy" id="716817"/>
    <lineage>
        <taxon>Bacteria</taxon>
        <taxon>Pseudomonadati</taxon>
        <taxon>Rhodothermota</taxon>
        <taxon>Rhodothermia</taxon>
        <taxon>Rhodothermales</taxon>
        <taxon>Rubricoccaceae</taxon>
        <taxon>Rubricoccus</taxon>
    </lineage>
</organism>
<dbReference type="RefSeq" id="WP_094545738.1">
    <property type="nucleotide sequence ID" value="NZ_MQWB01000001.1"/>
</dbReference>
<name>A0A259TW35_9BACT</name>
<reference evidence="2 3" key="1">
    <citation type="submission" date="2016-11" db="EMBL/GenBank/DDBJ databases">
        <title>Study of marine rhodopsin-containing bacteria.</title>
        <authorList>
            <person name="Yoshizawa S."/>
            <person name="Kumagai Y."/>
            <person name="Kogure K."/>
        </authorList>
    </citation>
    <scope>NUCLEOTIDE SEQUENCE [LARGE SCALE GENOMIC DNA]</scope>
    <source>
        <strain evidence="2 3">SG-29</strain>
    </source>
</reference>
<keyword evidence="1" id="KW-0472">Membrane</keyword>
<protein>
    <submittedName>
        <fullName evidence="2">Uncharacterized protein</fullName>
    </submittedName>
</protein>
<keyword evidence="3" id="KW-1185">Reference proteome</keyword>
<sequence>MANIPVEKTESGAAWLPWLLGLLALAAVAFFIFQAIDDPDTVETAEVEAVTPLEPAEPIDAPDATGPLTAAMFLAADDVSQYVGENVTFTGLRVMEVTGDKTFTVSPDGSDQTMLVYLEEEMTPGVQGVEGRYDVNPGQMVELVGTVQMLTADEASAWDVGSSGATGGSPYVRATALDIDGAELDQVEVDDTTIE</sequence>